<evidence type="ECO:0000256" key="3">
    <source>
        <dbReference type="ARBA" id="ARBA00022789"/>
    </source>
</evidence>
<sequence length="52" mass="5513">MADYEFDFAEGDAQGDIEPQITSVVMCTPGCITGVLQGCALRSITCNVNISK</sequence>
<dbReference type="GO" id="GO:0042742">
    <property type="term" value="P:defense response to bacterium"/>
    <property type="evidence" value="ECO:0007669"/>
    <property type="project" value="UniProtKB-KW"/>
</dbReference>
<dbReference type="EMBL" id="VOHM01000006">
    <property type="protein sequence ID" value="TWT26831.1"/>
    <property type="molecule type" value="Genomic_DNA"/>
</dbReference>
<dbReference type="AlphaFoldDB" id="A0A5C5UJB4"/>
<keyword evidence="7" id="KW-1185">Reference proteome</keyword>
<keyword evidence="4" id="KW-0044">Antibiotic</keyword>
<organism evidence="6 7">
    <name type="scientific">Corynebacterium canis</name>
    <dbReference type="NCBI Taxonomy" id="679663"/>
    <lineage>
        <taxon>Bacteria</taxon>
        <taxon>Bacillati</taxon>
        <taxon>Actinomycetota</taxon>
        <taxon>Actinomycetes</taxon>
        <taxon>Mycobacteriales</taxon>
        <taxon>Corynebacteriaceae</taxon>
        <taxon>Corynebacterium</taxon>
    </lineage>
</organism>
<comment type="similarity">
    <text evidence="1">Belongs to the type A lantibiotic family.</text>
</comment>
<evidence type="ECO:0000313" key="6">
    <source>
        <dbReference type="EMBL" id="TWT26831.1"/>
    </source>
</evidence>
<dbReference type="InterPro" id="IPR006079">
    <property type="entry name" value="Lantibiotic_typ-A_Bacillales"/>
</dbReference>
<dbReference type="GO" id="GO:0005102">
    <property type="term" value="F:signaling receptor binding"/>
    <property type="evidence" value="ECO:0007669"/>
    <property type="project" value="UniProtKB-KW"/>
</dbReference>
<keyword evidence="5" id="KW-0078">Bacteriocin</keyword>
<evidence type="ECO:0000313" key="7">
    <source>
        <dbReference type="Proteomes" id="UP000320791"/>
    </source>
</evidence>
<accession>A0A5C5UJB4</accession>
<keyword evidence="3" id="KW-0425">Lantibiotic</keyword>
<dbReference type="Proteomes" id="UP000320791">
    <property type="component" value="Unassembled WGS sequence"/>
</dbReference>
<dbReference type="RefSeq" id="WP_146323895.1">
    <property type="nucleotide sequence ID" value="NZ_BAABLR010000005.1"/>
</dbReference>
<reference evidence="6 7" key="1">
    <citation type="submission" date="2019-08" db="EMBL/GenBank/DDBJ databases">
        <authorList>
            <person name="Lei W."/>
        </authorList>
    </citation>
    <scope>NUCLEOTIDE SEQUENCE [LARGE SCALE GENOMIC DNA]</scope>
    <source>
        <strain evidence="6 7">CCUG 58627</strain>
    </source>
</reference>
<dbReference type="PRINTS" id="PR00324">
    <property type="entry name" value="NISIN"/>
</dbReference>
<protein>
    <submittedName>
        <fullName evidence="6">Gallidermin/nisin family lantibiotic</fullName>
    </submittedName>
</protein>
<evidence type="ECO:0000256" key="4">
    <source>
        <dbReference type="ARBA" id="ARBA00023022"/>
    </source>
</evidence>
<evidence type="ECO:0000256" key="1">
    <source>
        <dbReference type="ARBA" id="ARBA00009379"/>
    </source>
</evidence>
<dbReference type="GO" id="GO:0031640">
    <property type="term" value="P:killing of cells of another organism"/>
    <property type="evidence" value="ECO:0007669"/>
    <property type="project" value="UniProtKB-KW"/>
</dbReference>
<dbReference type="OrthoDB" id="4291883at2"/>
<gene>
    <name evidence="6" type="ORF">FRX94_04310</name>
</gene>
<dbReference type="NCBIfam" id="TIGR03731">
    <property type="entry name" value="lantibio_gallid"/>
    <property type="match status" value="1"/>
</dbReference>
<comment type="caution">
    <text evidence="6">The sequence shown here is derived from an EMBL/GenBank/DDBJ whole genome shotgun (WGS) entry which is preliminary data.</text>
</comment>
<proteinExistence type="inferred from homology"/>
<name>A0A5C5UJB4_9CORY</name>
<keyword evidence="2" id="KW-0929">Antimicrobial</keyword>
<evidence type="ECO:0000256" key="5">
    <source>
        <dbReference type="ARBA" id="ARBA00023048"/>
    </source>
</evidence>
<dbReference type="GO" id="GO:0005576">
    <property type="term" value="C:extracellular region"/>
    <property type="evidence" value="ECO:0007669"/>
    <property type="project" value="InterPro"/>
</dbReference>
<evidence type="ECO:0000256" key="2">
    <source>
        <dbReference type="ARBA" id="ARBA00022529"/>
    </source>
</evidence>